<feature type="chain" id="PRO_5041936518" description="Receptor ligand binding region domain-containing protein" evidence="6">
    <location>
        <begin position="27"/>
        <end position="420"/>
    </location>
</feature>
<sequence length="420" mass="47358">VLKMECTLVGSLRLPLLVLLSGVSLGVVDLEMVPQHGGSPALKNITLAVILPLHNTEYPWAWPRVGPALNWAVEKVNSDPTLLPGYRMRLVFSSSENKDGVCSDSVAPLVAVDLKFAHDPWAFIGPGCDYASSPVARFTTHWEVPMVTAGAPALGFNMYSSITNTGPTHEKLGQFVVKMHRDFGWHKYAMFMFHDQKSDDRPCYFAVEGPYTEMKAEKITAEHIVFNENVSVSYAELINDISQQARVISCIPRLFVWVILSSRKCFPSDENFKHQDGSERSREQKFLHIAAVYRGDVAVLVRMVMMVLVMRRGEDGYDENDDEEELYNVEDDDQDGDDGAGDEEEEDGDNKNDEEELYDDGDNDEEEEEVGYDKNDIEEKLYDYNDDDNGDEEEEDGYDENDDEEGLYDDDDDGDGSFSE</sequence>
<organism evidence="8 9">
    <name type="scientific">Hemibagrus guttatus</name>
    <dbReference type="NCBI Taxonomy" id="175788"/>
    <lineage>
        <taxon>Eukaryota</taxon>
        <taxon>Metazoa</taxon>
        <taxon>Chordata</taxon>
        <taxon>Craniata</taxon>
        <taxon>Vertebrata</taxon>
        <taxon>Euteleostomi</taxon>
        <taxon>Actinopterygii</taxon>
        <taxon>Neopterygii</taxon>
        <taxon>Teleostei</taxon>
        <taxon>Ostariophysi</taxon>
        <taxon>Siluriformes</taxon>
        <taxon>Bagridae</taxon>
        <taxon>Hemibagrus</taxon>
    </lineage>
</organism>
<feature type="signal peptide" evidence="6">
    <location>
        <begin position="1"/>
        <end position="26"/>
    </location>
</feature>
<dbReference type="GO" id="GO:0016020">
    <property type="term" value="C:membrane"/>
    <property type="evidence" value="ECO:0007669"/>
    <property type="project" value="UniProtKB-SubCell"/>
</dbReference>
<accession>A0AAE0PUA3</accession>
<evidence type="ECO:0000256" key="6">
    <source>
        <dbReference type="SAM" id="SignalP"/>
    </source>
</evidence>
<evidence type="ECO:0000259" key="7">
    <source>
        <dbReference type="Pfam" id="PF01094"/>
    </source>
</evidence>
<feature type="compositionally biased region" description="Acidic residues" evidence="5">
    <location>
        <begin position="316"/>
        <end position="370"/>
    </location>
</feature>
<dbReference type="PANTHER" id="PTHR44755:SF5">
    <property type="entry name" value="GUANYLATE CYCLASE"/>
    <property type="match status" value="1"/>
</dbReference>
<feature type="compositionally biased region" description="Acidic residues" evidence="5">
    <location>
        <begin position="384"/>
        <end position="420"/>
    </location>
</feature>
<dbReference type="GO" id="GO:0017046">
    <property type="term" value="F:peptide hormone binding"/>
    <property type="evidence" value="ECO:0007669"/>
    <property type="project" value="TreeGrafter"/>
</dbReference>
<dbReference type="Gene3D" id="3.40.50.2300">
    <property type="match status" value="1"/>
</dbReference>
<feature type="non-terminal residue" evidence="8">
    <location>
        <position position="1"/>
    </location>
</feature>
<keyword evidence="6" id="KW-0732">Signal</keyword>
<comment type="caution">
    <text evidence="8">The sequence shown here is derived from an EMBL/GenBank/DDBJ whole genome shotgun (WGS) entry which is preliminary data.</text>
</comment>
<dbReference type="Proteomes" id="UP001274896">
    <property type="component" value="Unassembled WGS sequence"/>
</dbReference>
<reference evidence="8" key="1">
    <citation type="submission" date="2023-06" db="EMBL/GenBank/DDBJ databases">
        <title>Male Hemibagrus guttatus genome.</title>
        <authorList>
            <person name="Bian C."/>
        </authorList>
    </citation>
    <scope>NUCLEOTIDE SEQUENCE</scope>
    <source>
        <strain evidence="8">Male_cb2023</strain>
        <tissue evidence="8">Muscle</tissue>
    </source>
</reference>
<dbReference type="InterPro" id="IPR052612">
    <property type="entry name" value="ANP_Clearance_Receptor"/>
</dbReference>
<gene>
    <name evidence="8" type="ORF">QTP70_015997</name>
</gene>
<evidence type="ECO:0000256" key="2">
    <source>
        <dbReference type="ARBA" id="ARBA00022692"/>
    </source>
</evidence>
<keyword evidence="9" id="KW-1185">Reference proteome</keyword>
<evidence type="ECO:0000313" key="8">
    <source>
        <dbReference type="EMBL" id="KAK3508182.1"/>
    </source>
</evidence>
<feature type="domain" description="Receptor ligand binding region" evidence="7">
    <location>
        <begin position="65"/>
        <end position="248"/>
    </location>
</feature>
<dbReference type="FunFam" id="3.40.50.2300:FF:000228">
    <property type="entry name" value="Guanylate cyclase"/>
    <property type="match status" value="1"/>
</dbReference>
<dbReference type="InterPro" id="IPR001828">
    <property type="entry name" value="ANF_lig-bd_rcpt"/>
</dbReference>
<dbReference type="EMBL" id="JAUCMX010000028">
    <property type="protein sequence ID" value="KAK3508182.1"/>
    <property type="molecule type" value="Genomic_DNA"/>
</dbReference>
<evidence type="ECO:0000256" key="5">
    <source>
        <dbReference type="SAM" id="MobiDB-lite"/>
    </source>
</evidence>
<keyword evidence="4" id="KW-0472">Membrane</keyword>
<evidence type="ECO:0000256" key="1">
    <source>
        <dbReference type="ARBA" id="ARBA00004370"/>
    </source>
</evidence>
<feature type="compositionally biased region" description="Basic and acidic residues" evidence="5">
    <location>
        <begin position="371"/>
        <end position="383"/>
    </location>
</feature>
<proteinExistence type="predicted"/>
<dbReference type="PANTHER" id="PTHR44755">
    <property type="entry name" value="NATRIURETIC PEPTIDE RECEPTOR 3-RELATED"/>
    <property type="match status" value="1"/>
</dbReference>
<name>A0AAE0PUA3_9TELE</name>
<keyword evidence="3" id="KW-1133">Transmembrane helix</keyword>
<dbReference type="InterPro" id="IPR028082">
    <property type="entry name" value="Peripla_BP_I"/>
</dbReference>
<comment type="subcellular location">
    <subcellularLocation>
        <location evidence="1">Membrane</location>
    </subcellularLocation>
</comment>
<dbReference type="GO" id="GO:0007165">
    <property type="term" value="P:signal transduction"/>
    <property type="evidence" value="ECO:0007669"/>
    <property type="project" value="TreeGrafter"/>
</dbReference>
<dbReference type="AlphaFoldDB" id="A0AAE0PUA3"/>
<feature type="region of interest" description="Disordered" evidence="5">
    <location>
        <begin position="316"/>
        <end position="420"/>
    </location>
</feature>
<evidence type="ECO:0000313" key="9">
    <source>
        <dbReference type="Proteomes" id="UP001274896"/>
    </source>
</evidence>
<keyword evidence="2" id="KW-0812">Transmembrane</keyword>
<dbReference type="Pfam" id="PF01094">
    <property type="entry name" value="ANF_receptor"/>
    <property type="match status" value="1"/>
</dbReference>
<dbReference type="SUPFAM" id="SSF53822">
    <property type="entry name" value="Periplasmic binding protein-like I"/>
    <property type="match status" value="1"/>
</dbReference>
<evidence type="ECO:0000256" key="4">
    <source>
        <dbReference type="ARBA" id="ARBA00023136"/>
    </source>
</evidence>
<evidence type="ECO:0000256" key="3">
    <source>
        <dbReference type="ARBA" id="ARBA00022989"/>
    </source>
</evidence>
<protein>
    <recommendedName>
        <fullName evidence="7">Receptor ligand binding region domain-containing protein</fullName>
    </recommendedName>
</protein>
<dbReference type="GO" id="GO:0016941">
    <property type="term" value="F:natriuretic peptide receptor activity"/>
    <property type="evidence" value="ECO:0007669"/>
    <property type="project" value="TreeGrafter"/>
</dbReference>